<evidence type="ECO:0000256" key="3">
    <source>
        <dbReference type="ARBA" id="ARBA00022989"/>
    </source>
</evidence>
<evidence type="ECO:0000256" key="1">
    <source>
        <dbReference type="ARBA" id="ARBA00004141"/>
    </source>
</evidence>
<evidence type="ECO:0000313" key="9">
    <source>
        <dbReference type="EMBL" id="KAG9397344.1"/>
    </source>
</evidence>
<feature type="transmembrane region" description="Helical" evidence="6">
    <location>
        <begin position="555"/>
        <end position="578"/>
    </location>
</feature>
<comment type="caution">
    <text evidence="9">The sequence shown here is derived from an EMBL/GenBank/DDBJ whole genome shotgun (WGS) entry which is preliminary data.</text>
</comment>
<feature type="compositionally biased region" description="Polar residues" evidence="5">
    <location>
        <begin position="926"/>
        <end position="942"/>
    </location>
</feature>
<dbReference type="InterPro" id="IPR006059">
    <property type="entry name" value="SBP"/>
</dbReference>
<feature type="transmembrane region" description="Helical" evidence="6">
    <location>
        <begin position="746"/>
        <end position="769"/>
    </location>
</feature>
<feature type="domain" description="G-protein coupled receptors family 3 profile" evidence="8">
    <location>
        <begin position="581"/>
        <end position="774"/>
    </location>
</feature>
<feature type="transmembrane region" description="Helical" evidence="6">
    <location>
        <begin position="590"/>
        <end position="616"/>
    </location>
</feature>
<name>A0A8J6E299_9EUKA</name>
<evidence type="ECO:0000256" key="6">
    <source>
        <dbReference type="SAM" id="Phobius"/>
    </source>
</evidence>
<dbReference type="PROSITE" id="PS50259">
    <property type="entry name" value="G_PROTEIN_RECEP_F3_4"/>
    <property type="match status" value="1"/>
</dbReference>
<keyword evidence="3 6" id="KW-1133">Transmembrane helix</keyword>
<feature type="region of interest" description="Disordered" evidence="5">
    <location>
        <begin position="926"/>
        <end position="984"/>
    </location>
</feature>
<comment type="subcellular location">
    <subcellularLocation>
        <location evidence="1">Membrane</location>
        <topology evidence="1">Multi-pass membrane protein</topology>
    </subcellularLocation>
</comment>
<dbReference type="Gene3D" id="3.40.190.10">
    <property type="entry name" value="Periplasmic binding protein-like II"/>
    <property type="match status" value="1"/>
</dbReference>
<organism evidence="9 10">
    <name type="scientific">Carpediemonas membranifera</name>
    <dbReference type="NCBI Taxonomy" id="201153"/>
    <lineage>
        <taxon>Eukaryota</taxon>
        <taxon>Metamonada</taxon>
        <taxon>Carpediemonas-like organisms</taxon>
        <taxon>Carpediemonas</taxon>
    </lineage>
</organism>
<feature type="transmembrane region" description="Helical" evidence="6">
    <location>
        <begin position="513"/>
        <end position="543"/>
    </location>
</feature>
<dbReference type="PANTHER" id="PTHR43649:SF12">
    <property type="entry name" value="DIACETYLCHITOBIOSE BINDING PROTEIN DASA"/>
    <property type="match status" value="1"/>
</dbReference>
<protein>
    <submittedName>
        <fullName evidence="9">Bacterial extracellular solute-binding family 1</fullName>
    </submittedName>
</protein>
<dbReference type="InterPro" id="IPR017978">
    <property type="entry name" value="GPCR_3_C"/>
</dbReference>
<feature type="chain" id="PRO_5035226725" evidence="7">
    <location>
        <begin position="21"/>
        <end position="984"/>
    </location>
</feature>
<gene>
    <name evidence="9" type="ORF">J8273_1259</name>
</gene>
<evidence type="ECO:0000256" key="4">
    <source>
        <dbReference type="ARBA" id="ARBA00023136"/>
    </source>
</evidence>
<dbReference type="InterPro" id="IPR050490">
    <property type="entry name" value="Bact_solute-bd_prot1"/>
</dbReference>
<evidence type="ECO:0000256" key="7">
    <source>
        <dbReference type="SAM" id="SignalP"/>
    </source>
</evidence>
<keyword evidence="2 6" id="KW-0812">Transmembrane</keyword>
<feature type="transmembrane region" description="Helical" evidence="6">
    <location>
        <begin position="684"/>
        <end position="704"/>
    </location>
</feature>
<feature type="transmembrane region" description="Helical" evidence="6">
    <location>
        <begin position="636"/>
        <end position="657"/>
    </location>
</feature>
<dbReference type="PANTHER" id="PTHR43649">
    <property type="entry name" value="ARABINOSE-BINDING PROTEIN-RELATED"/>
    <property type="match status" value="1"/>
</dbReference>
<dbReference type="SUPFAM" id="SSF53850">
    <property type="entry name" value="Periplasmic binding protein-like II"/>
    <property type="match status" value="1"/>
</dbReference>
<feature type="transmembrane region" description="Helical" evidence="6">
    <location>
        <begin position="716"/>
        <end position="734"/>
    </location>
</feature>
<sequence>MCWLPASVLLLFLIIQQVYAVETIRIITNNYQTADNVESLVAAFNNEYEGQYSATLTRSNNGAEYVTELKSILMNNENLYDVMYFSMNSMVDLLLAGVDSDDSREKWNFKAIDDYVGSSTTINWEDINFFSRYYGTRFAMETFFVPFDGDYHFLHYRSDVLSKYGISPPETLSDVLTVSQTLHASAMAATDGDPDFPICLVCSGDEYSGPFMIDFIAPFTQYEGTTQGAFFDSGDLDSLLSSEGGKEAIQLFKEVYQYSWPAVVGDSSGIGDLLNQRAAYLNGSCAMIVDWADMFFLPLSDGTAAVAANTAHSLMPGSTRVFNRAAGHVETCTADLCPYATAASSGDLINTAPYAANGGWGMAIPAMSDRSDAAWAFIEFANTPSRINPYTLNGKGWEPFRSSVIDESALSLWEAAGFTEAQFDSTVSALSAFMAHGNVALEPRIPGLTEYLAAMATYLGPYVTNATDDVDQALSDLDTAIEAITDSYGRSDQLKYYRMNLNIDPLTLEELDILFIVLGIIVMTLALLLTCTMMPITVFFGFIKNDGNFRLASPSFLLVVNVGCLVLGVSELVHVATFRYPGFLICTVRHLLFLLGFCTILGALFTKQFRLAFILIMTGRAKRTGRKFKVMTDLQLVPVFLTFMPLPFLIVLARVLLDPLRAEYVTLTTYTECQVCRSVYNESWFVVAIVTGVLYLLPNAVLVFITRKLPISENKVLALSIEIIAVIMVVYGLVELITDDPLIPPAYTPTILAAGIILLQLVTFAPKLWKVLRRQPLSKRDFRILVGEGMDVASGYVMCPCGCGHAFTVAGNRIQKSEYDHYTDSAASTSSRGRARSIRSVLSSAMRSEDHHPAAKACYPSMGMDAVFPLFDADGNVVDPETVDMSSFITKDMVDRLMATRHSTEDGLEEYDIEVLEDGHSSGAQCFANDSSGHAYSSSDGQATPDGRVTGVLRTETAEQSLPEAGFMEAPDDDSVVTVGDDNV</sequence>
<evidence type="ECO:0000256" key="2">
    <source>
        <dbReference type="ARBA" id="ARBA00022692"/>
    </source>
</evidence>
<keyword evidence="10" id="KW-1185">Reference proteome</keyword>
<dbReference type="EMBL" id="JAHDYR010000003">
    <property type="protein sequence ID" value="KAG9397344.1"/>
    <property type="molecule type" value="Genomic_DNA"/>
</dbReference>
<dbReference type="Pfam" id="PF13416">
    <property type="entry name" value="SBP_bac_8"/>
    <property type="match status" value="1"/>
</dbReference>
<dbReference type="Proteomes" id="UP000717585">
    <property type="component" value="Unassembled WGS sequence"/>
</dbReference>
<keyword evidence="7" id="KW-0732">Signal</keyword>
<dbReference type="GO" id="GO:0016020">
    <property type="term" value="C:membrane"/>
    <property type="evidence" value="ECO:0007669"/>
    <property type="project" value="UniProtKB-SubCell"/>
</dbReference>
<evidence type="ECO:0000313" key="10">
    <source>
        <dbReference type="Proteomes" id="UP000717585"/>
    </source>
</evidence>
<feature type="signal peptide" evidence="7">
    <location>
        <begin position="1"/>
        <end position="20"/>
    </location>
</feature>
<dbReference type="AlphaFoldDB" id="A0A8J6E299"/>
<dbReference type="GO" id="GO:0004930">
    <property type="term" value="F:G protein-coupled receptor activity"/>
    <property type="evidence" value="ECO:0007669"/>
    <property type="project" value="InterPro"/>
</dbReference>
<proteinExistence type="predicted"/>
<accession>A0A8J6E299</accession>
<keyword evidence="4 6" id="KW-0472">Membrane</keyword>
<reference evidence="9" key="1">
    <citation type="submission" date="2021-05" db="EMBL/GenBank/DDBJ databases">
        <title>A free-living protist that lacks canonical eukaryotic 1 DNA replication and segregation systems.</title>
        <authorList>
            <person name="Salas-Leiva D.E."/>
            <person name="Tromer E.C."/>
            <person name="Curtis B.A."/>
            <person name="Jerlstrom-Hultqvist J."/>
            <person name="Kolisko M."/>
            <person name="Yi Z."/>
            <person name="Salas-Leiva J.S."/>
            <person name="Gallot-Lavallee L."/>
            <person name="Kops G.J.P.L."/>
            <person name="Archibald J.M."/>
            <person name="Simpson A.G.B."/>
            <person name="Roger A.J."/>
        </authorList>
    </citation>
    <scope>NUCLEOTIDE SEQUENCE</scope>
    <source>
        <strain evidence="9">BICM</strain>
    </source>
</reference>
<evidence type="ECO:0000256" key="5">
    <source>
        <dbReference type="SAM" id="MobiDB-lite"/>
    </source>
</evidence>
<evidence type="ECO:0000259" key="8">
    <source>
        <dbReference type="PROSITE" id="PS50259"/>
    </source>
</evidence>
<dbReference type="Pfam" id="PF00003">
    <property type="entry name" value="7tm_3"/>
    <property type="match status" value="1"/>
</dbReference>
<dbReference type="OrthoDB" id="2021138at2759"/>